<sequence length="59" mass="6475">MTQPPGFNSAKRRAVDNTLQKRYRQPLGAGTKPADRLIASLRGETGLALQNKPVRAFNP</sequence>
<gene>
    <name evidence="2" type="ORF">EDC23_0250</name>
</gene>
<name>A0A4R8J126_9GAMM</name>
<proteinExistence type="predicted"/>
<keyword evidence="3" id="KW-1185">Reference proteome</keyword>
<dbReference type="RefSeq" id="WP_134080450.1">
    <property type="nucleotide sequence ID" value="NZ_SOQX01000001.1"/>
</dbReference>
<evidence type="ECO:0000313" key="2">
    <source>
        <dbReference type="EMBL" id="TDY03879.1"/>
    </source>
</evidence>
<evidence type="ECO:0000313" key="3">
    <source>
        <dbReference type="Proteomes" id="UP000294914"/>
    </source>
</evidence>
<accession>A0A4R8J126</accession>
<evidence type="ECO:0000256" key="1">
    <source>
        <dbReference type="SAM" id="MobiDB-lite"/>
    </source>
</evidence>
<dbReference type="EMBL" id="SOQX01000001">
    <property type="protein sequence ID" value="TDY03879.1"/>
    <property type="molecule type" value="Genomic_DNA"/>
</dbReference>
<dbReference type="AlphaFoldDB" id="A0A4R8J126"/>
<dbReference type="Proteomes" id="UP000294914">
    <property type="component" value="Unassembled WGS sequence"/>
</dbReference>
<comment type="caution">
    <text evidence="2">The sequence shown here is derived from an EMBL/GenBank/DDBJ whole genome shotgun (WGS) entry which is preliminary data.</text>
</comment>
<organism evidence="2 3">
    <name type="scientific">Thiohalophilus thiocyanatoxydans</name>
    <dbReference type="NCBI Taxonomy" id="381308"/>
    <lineage>
        <taxon>Bacteria</taxon>
        <taxon>Pseudomonadati</taxon>
        <taxon>Pseudomonadota</taxon>
        <taxon>Gammaproteobacteria</taxon>
        <taxon>Thiohalomonadales</taxon>
        <taxon>Thiohalophilaceae</taxon>
        <taxon>Thiohalophilus</taxon>
    </lineage>
</organism>
<protein>
    <submittedName>
        <fullName evidence="2">Uncharacterized protein</fullName>
    </submittedName>
</protein>
<reference evidence="2 3" key="1">
    <citation type="submission" date="2019-03" db="EMBL/GenBank/DDBJ databases">
        <title>Genomic Encyclopedia of Type Strains, Phase IV (KMG-IV): sequencing the most valuable type-strain genomes for metagenomic binning, comparative biology and taxonomic classification.</title>
        <authorList>
            <person name="Goeker M."/>
        </authorList>
    </citation>
    <scope>NUCLEOTIDE SEQUENCE [LARGE SCALE GENOMIC DNA]</scope>
    <source>
        <strain evidence="2 3">DSM 16326</strain>
    </source>
</reference>
<feature type="region of interest" description="Disordered" evidence="1">
    <location>
        <begin position="1"/>
        <end position="31"/>
    </location>
</feature>